<keyword evidence="6" id="KW-0406">Ion transport</keyword>
<comment type="similarity">
    <text evidence="10 11">Belongs to the TonB-dependent receptor family.</text>
</comment>
<keyword evidence="15" id="KW-0675">Receptor</keyword>
<evidence type="ECO:0000256" key="8">
    <source>
        <dbReference type="ARBA" id="ARBA00023136"/>
    </source>
</evidence>
<dbReference type="PROSITE" id="PS52016">
    <property type="entry name" value="TONB_DEPENDENT_REC_3"/>
    <property type="match status" value="1"/>
</dbReference>
<comment type="subcellular location">
    <subcellularLocation>
        <location evidence="1 10">Cell outer membrane</location>
        <topology evidence="1 10">Multi-pass membrane protein</topology>
    </subcellularLocation>
</comment>
<keyword evidence="3 10" id="KW-1134">Transmembrane beta strand</keyword>
<dbReference type="RefSeq" id="WP_271885398.1">
    <property type="nucleotide sequence ID" value="NZ_CP067136.1"/>
</dbReference>
<evidence type="ECO:0000256" key="2">
    <source>
        <dbReference type="ARBA" id="ARBA00022448"/>
    </source>
</evidence>
<dbReference type="Gene3D" id="2.40.170.20">
    <property type="entry name" value="TonB-dependent receptor, beta-barrel domain"/>
    <property type="match status" value="1"/>
</dbReference>
<keyword evidence="5 12" id="KW-0732">Signal</keyword>
<proteinExistence type="inferred from homology"/>
<evidence type="ECO:0000256" key="3">
    <source>
        <dbReference type="ARBA" id="ARBA00022452"/>
    </source>
</evidence>
<organism evidence="15 16">
    <name type="scientific">Paracoccus fistulariae</name>
    <dbReference type="NCBI Taxonomy" id="658446"/>
    <lineage>
        <taxon>Bacteria</taxon>
        <taxon>Pseudomonadati</taxon>
        <taxon>Pseudomonadota</taxon>
        <taxon>Alphaproteobacteria</taxon>
        <taxon>Rhodobacterales</taxon>
        <taxon>Paracoccaceae</taxon>
        <taxon>Paracoccus</taxon>
    </lineage>
</organism>
<protein>
    <submittedName>
        <fullName evidence="15">TonB-dependent receptor</fullName>
    </submittedName>
</protein>
<dbReference type="InterPro" id="IPR000531">
    <property type="entry name" value="Beta-barrel_TonB"/>
</dbReference>
<dbReference type="InterPro" id="IPR036942">
    <property type="entry name" value="Beta-barrel_TonB_sf"/>
</dbReference>
<gene>
    <name evidence="15" type="ORF">JHX87_15140</name>
</gene>
<feature type="signal peptide" evidence="12">
    <location>
        <begin position="1"/>
        <end position="36"/>
    </location>
</feature>
<dbReference type="InterPro" id="IPR039426">
    <property type="entry name" value="TonB-dep_rcpt-like"/>
</dbReference>
<evidence type="ECO:0000256" key="7">
    <source>
        <dbReference type="ARBA" id="ARBA00023077"/>
    </source>
</evidence>
<feature type="domain" description="TonB-dependent receptor-like beta-barrel" evidence="13">
    <location>
        <begin position="264"/>
        <end position="668"/>
    </location>
</feature>
<name>A0ABY7SJS0_9RHOB</name>
<evidence type="ECO:0000313" key="15">
    <source>
        <dbReference type="EMBL" id="WCR06792.1"/>
    </source>
</evidence>
<evidence type="ECO:0000259" key="13">
    <source>
        <dbReference type="Pfam" id="PF00593"/>
    </source>
</evidence>
<keyword evidence="7 11" id="KW-0798">TonB box</keyword>
<dbReference type="InterPro" id="IPR012910">
    <property type="entry name" value="Plug_dom"/>
</dbReference>
<keyword evidence="9 10" id="KW-0998">Cell outer membrane</keyword>
<dbReference type="Gene3D" id="2.170.130.10">
    <property type="entry name" value="TonB-dependent receptor, plug domain"/>
    <property type="match status" value="1"/>
</dbReference>
<evidence type="ECO:0000256" key="1">
    <source>
        <dbReference type="ARBA" id="ARBA00004571"/>
    </source>
</evidence>
<evidence type="ECO:0000256" key="10">
    <source>
        <dbReference type="PROSITE-ProRule" id="PRU01360"/>
    </source>
</evidence>
<dbReference type="Proteomes" id="UP001219349">
    <property type="component" value="Chromosome"/>
</dbReference>
<dbReference type="CDD" id="cd01347">
    <property type="entry name" value="ligand_gated_channel"/>
    <property type="match status" value="1"/>
</dbReference>
<feature type="domain" description="TonB-dependent receptor plug" evidence="14">
    <location>
        <begin position="60"/>
        <end position="168"/>
    </location>
</feature>
<dbReference type="PANTHER" id="PTHR30069">
    <property type="entry name" value="TONB-DEPENDENT OUTER MEMBRANE RECEPTOR"/>
    <property type="match status" value="1"/>
</dbReference>
<evidence type="ECO:0000259" key="14">
    <source>
        <dbReference type="Pfam" id="PF07715"/>
    </source>
</evidence>
<dbReference type="InterPro" id="IPR037066">
    <property type="entry name" value="Plug_dom_sf"/>
</dbReference>
<evidence type="ECO:0000256" key="11">
    <source>
        <dbReference type="RuleBase" id="RU003357"/>
    </source>
</evidence>
<keyword evidence="2 10" id="KW-0813">Transport</keyword>
<keyword evidence="8 10" id="KW-0472">Membrane</keyword>
<keyword evidence="4 10" id="KW-0812">Transmembrane</keyword>
<sequence>MPTRHPARFYMSRHPLRLRATLLTVTALTTPTIALAQAADDPYLLDEITITASGFEQLVEDAPASVSVISGEELAKGSVTSLSDALEQVQGVVTTGQSNSEDIYIRGLSGQYTLILVDGKRQGTRESRVNGSAGFEQSFIPPVSAIERIEVVRGPMSSLYGSDAMGGVVNIITKPVADVWSGSVTAEFTVPQDDKYSSTRQQSFYLSGPLIRDTIGLQLWGRNLDRSEAEVIGGLQGRDLQDVGARLSYAINPDHKIYLEGSITHLEDTGRIGKTIEDIDDFNGNPYTDTFQENKRRQAVLSYSGNWGATTADLSYSRETGRRMRGSGDGTGGFIYSDRAPKIENRVFDAKFNTPVNWNGEHRLTYGGQYFDARLFDQNPGLQDGQTYRYSAAQWAVFAEDEWQIRDDFALTLGLRYNDHEEFGSHVTPRIYAVWNATQALTIKGGISTGYRAPDLRSVVPGYYYTTQRGAGVIVSNPDLNPEESTNIELAALYHGGNFELGGTLFRTRFENKIESRNTDTPIVVDGNTYNRWEFYNVGKARLQGVELTGRWDITDDVLVRANYTYTDSEQLTGDYRGLPLERTPKHMLNLRGEWITPVDGLDSWAALNYHGKEVNAGARTGTNGTPTAWDSDGNVLAYEYDAYTTVDIGANYRVSDYATLNAAIYNLFDKELIAADANTVLEGRSFWVGLTAEF</sequence>
<dbReference type="Pfam" id="PF07715">
    <property type="entry name" value="Plug"/>
    <property type="match status" value="1"/>
</dbReference>
<keyword evidence="16" id="KW-1185">Reference proteome</keyword>
<dbReference type="EMBL" id="CP067136">
    <property type="protein sequence ID" value="WCR06792.1"/>
    <property type="molecule type" value="Genomic_DNA"/>
</dbReference>
<feature type="chain" id="PRO_5047076923" evidence="12">
    <location>
        <begin position="37"/>
        <end position="695"/>
    </location>
</feature>
<evidence type="ECO:0000256" key="12">
    <source>
        <dbReference type="SAM" id="SignalP"/>
    </source>
</evidence>
<evidence type="ECO:0000313" key="16">
    <source>
        <dbReference type="Proteomes" id="UP001219349"/>
    </source>
</evidence>
<dbReference type="PANTHER" id="PTHR30069:SF53">
    <property type="entry name" value="COLICIN I RECEPTOR-RELATED"/>
    <property type="match status" value="1"/>
</dbReference>
<evidence type="ECO:0000256" key="5">
    <source>
        <dbReference type="ARBA" id="ARBA00022729"/>
    </source>
</evidence>
<accession>A0ABY7SJS0</accession>
<dbReference type="Pfam" id="PF00593">
    <property type="entry name" value="TonB_dep_Rec_b-barrel"/>
    <property type="match status" value="1"/>
</dbReference>
<dbReference type="SUPFAM" id="SSF56935">
    <property type="entry name" value="Porins"/>
    <property type="match status" value="1"/>
</dbReference>
<evidence type="ECO:0000256" key="9">
    <source>
        <dbReference type="ARBA" id="ARBA00023237"/>
    </source>
</evidence>
<reference evidence="15 16" key="1">
    <citation type="submission" date="2021-01" db="EMBL/GenBank/DDBJ databases">
        <title>Biogeographic distribution of Paracoccus.</title>
        <authorList>
            <person name="Hollensteiner J."/>
            <person name="Leineberger J."/>
            <person name="Brinkhoff T."/>
            <person name="Daniel R."/>
        </authorList>
    </citation>
    <scope>NUCLEOTIDE SEQUENCE [LARGE SCALE GENOMIC DNA]</scope>
    <source>
        <strain evidence="15 16">KCTC 22803</strain>
    </source>
</reference>
<evidence type="ECO:0000256" key="6">
    <source>
        <dbReference type="ARBA" id="ARBA00023065"/>
    </source>
</evidence>
<evidence type="ECO:0000256" key="4">
    <source>
        <dbReference type="ARBA" id="ARBA00022692"/>
    </source>
</evidence>